<reference evidence="2 3" key="1">
    <citation type="submission" date="2016-04" db="EMBL/GenBank/DDBJ databases">
        <title>A degradative enzymes factory behind the ericoid mycorrhizal symbiosis.</title>
        <authorList>
            <consortium name="DOE Joint Genome Institute"/>
            <person name="Martino E."/>
            <person name="Morin E."/>
            <person name="Grelet G."/>
            <person name="Kuo A."/>
            <person name="Kohler A."/>
            <person name="Daghino S."/>
            <person name="Barry K."/>
            <person name="Choi C."/>
            <person name="Cichocki N."/>
            <person name="Clum A."/>
            <person name="Copeland A."/>
            <person name="Hainaut M."/>
            <person name="Haridas S."/>
            <person name="Labutti K."/>
            <person name="Lindquist E."/>
            <person name="Lipzen A."/>
            <person name="Khouja H.-R."/>
            <person name="Murat C."/>
            <person name="Ohm R."/>
            <person name="Olson A."/>
            <person name="Spatafora J."/>
            <person name="Veneault-Fourrey C."/>
            <person name="Henrissat B."/>
            <person name="Grigoriev I."/>
            <person name="Martin F."/>
            <person name="Perotto S."/>
        </authorList>
    </citation>
    <scope>NUCLEOTIDE SEQUENCE [LARGE SCALE GENOMIC DNA]</scope>
    <source>
        <strain evidence="2 3">E</strain>
    </source>
</reference>
<keyword evidence="1" id="KW-1133">Transmembrane helix</keyword>
<keyword evidence="1" id="KW-0812">Transmembrane</keyword>
<name>A0A2J6T8W1_9HELO</name>
<evidence type="ECO:0000256" key="1">
    <source>
        <dbReference type="SAM" id="Phobius"/>
    </source>
</evidence>
<evidence type="ECO:0000313" key="3">
    <source>
        <dbReference type="Proteomes" id="UP000235371"/>
    </source>
</evidence>
<keyword evidence="3" id="KW-1185">Reference proteome</keyword>
<dbReference type="Proteomes" id="UP000235371">
    <property type="component" value="Unassembled WGS sequence"/>
</dbReference>
<accession>A0A2J6T8W1</accession>
<dbReference type="EMBL" id="KZ613816">
    <property type="protein sequence ID" value="PMD59467.1"/>
    <property type="molecule type" value="Genomic_DNA"/>
</dbReference>
<gene>
    <name evidence="2" type="ORF">K444DRAFT_412290</name>
</gene>
<dbReference type="GeneID" id="36580701"/>
<dbReference type="AlphaFoldDB" id="A0A2J6T8W1"/>
<organism evidence="2 3">
    <name type="scientific">Hyaloscypha bicolor E</name>
    <dbReference type="NCBI Taxonomy" id="1095630"/>
    <lineage>
        <taxon>Eukaryota</taxon>
        <taxon>Fungi</taxon>
        <taxon>Dikarya</taxon>
        <taxon>Ascomycota</taxon>
        <taxon>Pezizomycotina</taxon>
        <taxon>Leotiomycetes</taxon>
        <taxon>Helotiales</taxon>
        <taxon>Hyaloscyphaceae</taxon>
        <taxon>Hyaloscypha</taxon>
        <taxon>Hyaloscypha bicolor</taxon>
    </lineage>
</organism>
<dbReference type="RefSeq" id="XP_024736371.1">
    <property type="nucleotide sequence ID" value="XM_024872621.1"/>
</dbReference>
<proteinExistence type="predicted"/>
<sequence length="116" mass="12636">MFSRPFGLVQSHNPNYGYSCAAANVAMSHRTKGYLLSIFYSRKEIETGISILYSGNIFATSFAGLIAAVAFASIGGAQGLKGWQCHCNVTAWLLLRFCNKNAGYRNQRVSDDGSLD</sequence>
<dbReference type="InParanoid" id="A0A2J6T8W1"/>
<evidence type="ECO:0000313" key="2">
    <source>
        <dbReference type="EMBL" id="PMD59467.1"/>
    </source>
</evidence>
<protein>
    <submittedName>
        <fullName evidence="2">Uncharacterized protein</fullName>
    </submittedName>
</protein>
<keyword evidence="1" id="KW-0472">Membrane</keyword>
<feature type="transmembrane region" description="Helical" evidence="1">
    <location>
        <begin position="51"/>
        <end position="74"/>
    </location>
</feature>